<evidence type="ECO:0000313" key="3">
    <source>
        <dbReference type="Proteomes" id="UP001163336"/>
    </source>
</evidence>
<dbReference type="EMBL" id="AP026966">
    <property type="protein sequence ID" value="BDT61157.1"/>
    <property type="molecule type" value="Genomic_DNA"/>
</dbReference>
<name>A0ABN6TG23_9BURK</name>
<feature type="chain" id="PRO_5046418076" description="DUF3304 domain-containing protein" evidence="1">
    <location>
        <begin position="27"/>
        <end position="254"/>
    </location>
</feature>
<feature type="signal peptide" evidence="1">
    <location>
        <begin position="1"/>
        <end position="26"/>
    </location>
</feature>
<evidence type="ECO:0000313" key="2">
    <source>
        <dbReference type="EMBL" id="BDT61157.1"/>
    </source>
</evidence>
<keyword evidence="3" id="KW-1185">Reference proteome</keyword>
<keyword evidence="1" id="KW-0732">Signal</keyword>
<dbReference type="Pfam" id="PF11745">
    <property type="entry name" value="DUF3304"/>
    <property type="match status" value="1"/>
</dbReference>
<sequence length="254" mass="28588">MQPTPRSCRLCAVLLAFLVIPPVLFACDWSKTVDVNLHGVNYTVDTFSYSVKNPKLKGHGAGGGELIDPFGAGGTTCCVTLPKTWRPGIQLQVNTTHWVDRGPEKELLEVKETHFVEVTEYPDGQAGELWVLRTPDGKVSVVSSDLQPDHPGWPGEIKGWPVPSQQYREERWKIILQWELDGLDNALVLLDELASDPQSRAKKAWEHAEQYDRESIKGFSGPEDPNYIVQLKKNYEKSFEYSRGRVMQTVEAKP</sequence>
<dbReference type="Proteomes" id="UP001163336">
    <property type="component" value="Chromosome"/>
</dbReference>
<proteinExistence type="predicted"/>
<reference evidence="2" key="1">
    <citation type="submission" date="2022-11" db="EMBL/GenBank/DDBJ databases">
        <title>Isolation and characterization of PLA-degrading bacterium Massilia sp. from Antarctic soil.</title>
        <authorList>
            <person name="Sato K."/>
            <person name="Gomez-Fuentes C."/>
            <person name="Ahmad S.A."/>
            <person name="Zulkharnain A."/>
        </authorList>
    </citation>
    <scope>NUCLEOTIDE SEQUENCE</scope>
    <source>
        <strain evidence="2">N-3</strain>
    </source>
</reference>
<protein>
    <recommendedName>
        <fullName evidence="4">DUF3304 domain-containing protein</fullName>
    </recommendedName>
</protein>
<evidence type="ECO:0008006" key="4">
    <source>
        <dbReference type="Google" id="ProtNLM"/>
    </source>
</evidence>
<dbReference type="InterPro" id="IPR021733">
    <property type="entry name" value="DUF3304"/>
</dbReference>
<gene>
    <name evidence="2" type="ORF">MasN3_46510</name>
</gene>
<organism evidence="2 3">
    <name type="scientific">Massilia varians</name>
    <dbReference type="NCBI Taxonomy" id="457921"/>
    <lineage>
        <taxon>Bacteria</taxon>
        <taxon>Pseudomonadati</taxon>
        <taxon>Pseudomonadota</taxon>
        <taxon>Betaproteobacteria</taxon>
        <taxon>Burkholderiales</taxon>
        <taxon>Oxalobacteraceae</taxon>
        <taxon>Telluria group</taxon>
        <taxon>Massilia</taxon>
    </lineage>
</organism>
<dbReference type="PROSITE" id="PS51257">
    <property type="entry name" value="PROKAR_LIPOPROTEIN"/>
    <property type="match status" value="1"/>
</dbReference>
<accession>A0ABN6TG23</accession>
<evidence type="ECO:0000256" key="1">
    <source>
        <dbReference type="SAM" id="SignalP"/>
    </source>
</evidence>